<name>A0A564Y973_HYMDI</name>
<dbReference type="EMBL" id="CABIJS010000122">
    <property type="protein sequence ID" value="VUZ43822.1"/>
    <property type="molecule type" value="Genomic_DNA"/>
</dbReference>
<reference evidence="1 2" key="1">
    <citation type="submission" date="2019-07" db="EMBL/GenBank/DDBJ databases">
        <authorList>
            <person name="Jastrzebski P J."/>
            <person name="Paukszto L."/>
            <person name="Jastrzebski P J."/>
        </authorList>
    </citation>
    <scope>NUCLEOTIDE SEQUENCE [LARGE SCALE GENOMIC DNA]</scope>
    <source>
        <strain evidence="1 2">WMS-il1</strain>
    </source>
</reference>
<accession>A0A564Y973</accession>
<evidence type="ECO:0000313" key="1">
    <source>
        <dbReference type="EMBL" id="VUZ43822.1"/>
    </source>
</evidence>
<evidence type="ECO:0000313" key="2">
    <source>
        <dbReference type="Proteomes" id="UP000321570"/>
    </source>
</evidence>
<sequence>MKEFPKTSAEKSSCCLGCDYSQILQRNSVTDENICLLTFNDFQQMGLILTDKNAIHDIYYKCLEFDNALLTILNDDLKAKGSTSSTHV</sequence>
<organism evidence="1 2">
    <name type="scientific">Hymenolepis diminuta</name>
    <name type="common">Rat tapeworm</name>
    <dbReference type="NCBI Taxonomy" id="6216"/>
    <lineage>
        <taxon>Eukaryota</taxon>
        <taxon>Metazoa</taxon>
        <taxon>Spiralia</taxon>
        <taxon>Lophotrochozoa</taxon>
        <taxon>Platyhelminthes</taxon>
        <taxon>Cestoda</taxon>
        <taxon>Eucestoda</taxon>
        <taxon>Cyclophyllidea</taxon>
        <taxon>Hymenolepididae</taxon>
        <taxon>Hymenolepis</taxon>
    </lineage>
</organism>
<keyword evidence="2" id="KW-1185">Reference proteome</keyword>
<dbReference type="Proteomes" id="UP000321570">
    <property type="component" value="Unassembled WGS sequence"/>
</dbReference>
<proteinExistence type="predicted"/>
<gene>
    <name evidence="1" type="ORF">WMSIL1_LOCUS4293</name>
</gene>
<protein>
    <submittedName>
        <fullName evidence="1">Uncharacterized protein</fullName>
    </submittedName>
</protein>
<dbReference type="AlphaFoldDB" id="A0A564Y973"/>